<dbReference type="EMBL" id="LSYV01000009">
    <property type="protein sequence ID" value="KXZ52866.1"/>
    <property type="molecule type" value="Genomic_DNA"/>
</dbReference>
<gene>
    <name evidence="3" type="ORF">GPECTOR_8g248</name>
</gene>
<feature type="region of interest" description="Disordered" evidence="1">
    <location>
        <begin position="2583"/>
        <end position="2609"/>
    </location>
</feature>
<dbReference type="Pfam" id="PF13020">
    <property type="entry name" value="NOV_C"/>
    <property type="match status" value="1"/>
</dbReference>
<feature type="compositionally biased region" description="Low complexity" evidence="1">
    <location>
        <begin position="2549"/>
        <end position="2563"/>
    </location>
</feature>
<feature type="region of interest" description="Disordered" evidence="1">
    <location>
        <begin position="2660"/>
        <end position="2683"/>
    </location>
</feature>
<feature type="compositionally biased region" description="Low complexity" evidence="1">
    <location>
        <begin position="1815"/>
        <end position="1828"/>
    </location>
</feature>
<feature type="region of interest" description="Disordered" evidence="1">
    <location>
        <begin position="1204"/>
        <end position="1250"/>
    </location>
</feature>
<dbReference type="OrthoDB" id="553248at2759"/>
<feature type="compositionally biased region" description="Low complexity" evidence="1">
    <location>
        <begin position="2102"/>
        <end position="2127"/>
    </location>
</feature>
<dbReference type="Proteomes" id="UP000075714">
    <property type="component" value="Unassembled WGS sequence"/>
</dbReference>
<protein>
    <recommendedName>
        <fullName evidence="2">Protein NO VEIN C-terminal domain-containing protein</fullName>
    </recommendedName>
</protein>
<feature type="compositionally biased region" description="Low complexity" evidence="1">
    <location>
        <begin position="1320"/>
        <end position="1339"/>
    </location>
</feature>
<feature type="compositionally biased region" description="Low complexity" evidence="1">
    <location>
        <begin position="2599"/>
        <end position="2609"/>
    </location>
</feature>
<feature type="region of interest" description="Disordered" evidence="1">
    <location>
        <begin position="3297"/>
        <end position="3448"/>
    </location>
</feature>
<feature type="region of interest" description="Disordered" evidence="1">
    <location>
        <begin position="3240"/>
        <end position="3264"/>
    </location>
</feature>
<evidence type="ECO:0000313" key="3">
    <source>
        <dbReference type="EMBL" id="KXZ52866.1"/>
    </source>
</evidence>
<feature type="region of interest" description="Disordered" evidence="1">
    <location>
        <begin position="1874"/>
        <end position="1897"/>
    </location>
</feature>
<dbReference type="PANTHER" id="PTHR32387:SF0">
    <property type="entry name" value="PROTEIN NO VEIN"/>
    <property type="match status" value="1"/>
</dbReference>
<name>A0A150GSN4_GONPE</name>
<dbReference type="InterPro" id="IPR024975">
    <property type="entry name" value="NOV_C"/>
</dbReference>
<evidence type="ECO:0000256" key="1">
    <source>
        <dbReference type="SAM" id="MobiDB-lite"/>
    </source>
</evidence>
<feature type="compositionally biased region" description="Pro residues" evidence="1">
    <location>
        <begin position="2162"/>
        <end position="2176"/>
    </location>
</feature>
<feature type="region of interest" description="Disordered" evidence="1">
    <location>
        <begin position="31"/>
        <end position="50"/>
    </location>
</feature>
<dbReference type="STRING" id="33097.A0A150GSN4"/>
<keyword evidence="4" id="KW-1185">Reference proteome</keyword>
<dbReference type="PANTHER" id="PTHR32387">
    <property type="entry name" value="WU:FJ29H11"/>
    <property type="match status" value="1"/>
</dbReference>
<sequence length="3629" mass="363060">MALPAQQPATLLMQNAGQSFTFEDFLKSLAAQQQQGIGPAPSPVDVPPGPPMLRHVPFREAGRPERPGFGRSRALGSERDDWPESRSLECLSNGVRVKGSRLARMADGIMDGAAPHLFRVHSTSGAAEFWPVDMAACLCACPNDQAVCSHIFGVCVAYPRYRIKMATLIKARELVAWAARSSRSPDEVVAQLAGCLERWLAAARAERAGKAGQEGEGAAAEMSRVCAEVVVALLLQGAVESEDVYGPGRRGGPRRVLWWRQATSALLAPGVHPCTSLDAPPPSRTSQLAELRVALAYLLGRLEKATADQRATAEDGAPVRGDAMPGGASGVSTPSTALAASRGPGMVGAIAEPAAAASKPVAAGSGAQRPSADVVTQGPLPRSVRELLLTLEDAVTRALHLDELPPPPPAAPLVSEVSAARRTALDAAAAAKGAAVPGAPAAARGLGVGGLLPLLAEADAEVHDMFERACNLVVGLRDAEGRQEAQQQERERERVKQNDSSGQPAPGAETIEPQQPQAQPPTAAASAEAEAVAAAANAGGASDPAAAQLAAVAAQKGTTPSGPGSPLLASHLVAFCRQAVVAAEAAAAAAADALAEPGHPGQGLEDAGSLPLAAGPEPERAALLAAVEAAACRQFGAASFRDLTTHGSVEELLAAAADGDDDGIGTCGGAPLFLQALLAGGGGAGDAASGAAAVGAGMDREDEEVELTAMLDAALPAERTVPGRNPTARSGGEAVMPLEVLGPLAAGGVGAGFSGAAAASVLALRGAAAGPTAVLALPGGLGLGGALAVDPAASSSSFAEALARLDGPSAVRSLLGLLAGAGGLGALPLQLLRARAEAAVAEALDSGAETTTHPASQAGAAGEDALVRRLGSYCLGVALTLPAALLRCGVLLQLLLPPRLRAAIEPNGGAGPEEGGGSAAVDAAERAAGLPEPLRCGALAALWRLGRHAGCGSLQRGAESRLRRLVAPPRPALGSTLTPGAAAGEEAVEGGRRSNADGGDDGEDEIVLVPPQRRPPSGSACSAVPASEPHVLLSAGLQPPVPGAAADSAGGSAAAAEGDAASVPRAGSGDGGGGALAGALPAWRLRGRVSVERAREVLESIRQKEFGVGLAAPPELLAVLSAQSRRLQRSLARLAAELYGSPGHLLLELVQNADDCRYPPELASFGEEPTLALRLGPTGLALGCNEIGFSEADVRALCDVGASSKAAKPHPPVPSPEATAQPPPKAGIAASATPRDAVPPQQERQQTGEKGIGFKSVFAISDAPAIHSNGFSFGFDAQDPSGLGYVLPQHKSLQTAQAGEPGLPQPQPPPPPASGWGTVLLLPAAPRLLQPEGANGPQASGPPGPPGAGPPAPGAPRWRDLASGLLDFLGPGLLLFLRRLRVLVLHDELGGVVHTLRREDREGGAVVQVTWRVDALAPSTAGGAAPSGRGAPLRESVHVWVVGGTTLAPPLVTRGSGPGAVRPPSATVKVALPLPPKVNATAATGAAAAGAGTNGANGDGDVDRVAGPRGLGPLEHCCQVFATLPLRPSGLPFDLQADWMVPSSREDISSGEAWNQMLRDQVPAAFLSAVRTGTGLVPALRRGGWLRYVPHAGGSGGRAGSALGGAVLPFLRSVLAATAAALRATPCLAPAPAGASAAAGGVDGQAAGGPEGELLLPSQVAVGASQSLRRLLPPWALRAATGLAYADTSGLAELGLEEARAAAGLAATGDGSELGQTSGDADGGGEEDGAGAAVDPELLPPPGVLAALGLPAFSAHHAVASLQALSGADAASGGRGGGMQRLTGDLEAAGGSWRWALLGALEELLEEQELQHSHAAGPRAAAAAPTLGRGPAGPSLSALVAELRSLPLVPLLGGRLAPAAEALMPSVEVAAVEAANEGGPEPGGRASATAGGGSGGLTAKTVPSAAAVAAAAVEAPPPSRRRRRQGVSLLGEGGYVYGFEAELPLVDLEGLHAATRDAPALRARVLRCLTRLGVAPLAPADVINRHVLPALRRAQQQAAAAAAAAQSLPMAQGQTAAAAESAQQVVAVVEAEPGNGTPGGCDGLHPAALVGYAAYLLHHTHLAARDPRVAQEWAEALVWVLVPPEAVEAAPNTRQSQRARKPAAAAPATADEASEDATAADGSSARRNASRRRRPAAGSKPTDGPDGSAARATTTATDGPDQPTPPLSAPPDPSSAPPAGWAAVPSAKGVCLGLSFPQLAASRAAAAGPAGPALGDALEALRSALSRRRVPAVLWAEGYLRFGSAAQWAEFCGPGLLGCGFTLARLEGRPAPARGPSTPAPATAAAAAGAEWHSTDLEAVLEFLGAAATSGSGDAVAAATAVGPSMPRLRSLAVALDSLWSAEYEGRAWGGAGAGAGGPHKVVPAPERPGSAAPAAARTRRPAPFLSMLRSRPWLPDSWAGCGAPAGSGSTDSGVESDLEKPGLPGGGGADGLGMLAAGGALRALLGPAGRYAGVQLNDPRFICALGLLTAPSPAIALRQLKLWQRAAAGAAAAAASAETAAAVVPSADDRVAELAAASGPPAHDAEQGDAQGSTEGGQNAAVGRLSQPRPAAGAPTPAALPQPTVSDLAGVYRYLASQLAAEAPGATEDGEAEEEADTATGADAGAEQSRAAAGSGALAAQISAVFASVPLIAVPEADAPLCSMRRGAASSGAAAVAAVERGGRRQGDRTAATRGTRDAVGAAAGSAPRLRLRWCTPREVVWSMGPLQARPDAAAVEAAASETEAEAEGLALLPARVAEHYPPALRSFFVRSLGVAPHPGLEHILSACRRAAAAGTVAGPAAAAAAEPGFVPAGSPPALEHKPAPAPAPALAALACLGWLGRLLEPLTGTTITPPEAASSARGGAGGAESSSDISPAAAVVGGGAHESAAGAVLAALRREALIPTVDSRWVTADGGQSTGARPCRRLLVSADWLVPGLAGAEPVQGVAVAAGQEAVAAAAAEARRGAGAVTEPAVDSAGALPGLLAAARAAGRTLDVVGAPAAPAESRASAAGSLLQLQLAVGSGADGESSGWYGMAGTGSAVAVAPVGASCQGVVGAACLSRSTGDDTELRRSLAFTATRVLGRLNDVLPFLVRWAASAGGGATWRRQERAAAAAVGWLRLAAVVGGLGLVHCLPLLDITSEPQPVRAVLFPRNCANGGNSQDAPCGAEGTEVAAAGEAAHEAVCRTVLYVRCDGSSSGLDAEDWRAVFEEAARLLFGGVAPPEAVRLALLVHTLMEAGQVGEALEASVAALHGGLPRAQATAKEEQDAAEGGGEGAAGQQPCFGASWERLRERELEQQREREVELERQRVKDAEASLSLLPSGQQQRAREAADDAGDGDSDGDQRGQRGVGAAGRAEREGFADGDGSEGAWTAGEEPSSAGRDGQQAATERFGADADRGEDGRQGSATRAGAGGDGAGGDGGAGDAANVRNGELGEGRRHEGPHYGDDADYGGGPPGGEAAYRSPGRPMGLGALAQWTASDASYSQDVVDVGADVHRSLAGALQLPVAPEDAPRAAREAVGRWGEQYVAGLLRATAGPGEVVEWVNARDEQCQPYDVVVRQEDTGEVVAFVEVKATSSWDKTYFEVSHREWLFAQQEGSRYHIYRLFGAGQPAGHAQEQAGQPRVVRIVNPYMQWRSQRVGICLAL</sequence>
<feature type="region of interest" description="Disordered" evidence="1">
    <location>
        <begin position="2832"/>
        <end position="2856"/>
    </location>
</feature>
<feature type="compositionally biased region" description="Basic and acidic residues" evidence="1">
    <location>
        <begin position="481"/>
        <end position="497"/>
    </location>
</feature>
<feature type="region of interest" description="Disordered" evidence="1">
    <location>
        <begin position="1295"/>
        <end position="1356"/>
    </location>
</feature>
<feature type="region of interest" description="Disordered" evidence="1">
    <location>
        <begin position="2400"/>
        <end position="2426"/>
    </location>
</feature>
<feature type="compositionally biased region" description="Pro residues" evidence="1">
    <location>
        <begin position="1209"/>
        <end position="1225"/>
    </location>
</feature>
<feature type="compositionally biased region" description="Low complexity" evidence="1">
    <location>
        <begin position="2364"/>
        <end position="2377"/>
    </location>
</feature>
<dbReference type="Gene3D" id="3.30.565.10">
    <property type="entry name" value="Histidine kinase-like ATPase, C-terminal domain"/>
    <property type="match status" value="1"/>
</dbReference>
<feature type="compositionally biased region" description="Acidic residues" evidence="1">
    <location>
        <begin position="2589"/>
        <end position="2598"/>
    </location>
</feature>
<dbReference type="InterPro" id="IPR052957">
    <property type="entry name" value="Auxin_embryo_med"/>
</dbReference>
<feature type="region of interest" description="Disordered" evidence="1">
    <location>
        <begin position="2517"/>
        <end position="2563"/>
    </location>
</feature>
<feature type="region of interest" description="Disordered" evidence="1">
    <location>
        <begin position="1809"/>
        <end position="1828"/>
    </location>
</feature>
<feature type="region of interest" description="Disordered" evidence="1">
    <location>
        <begin position="969"/>
        <end position="1024"/>
    </location>
</feature>
<comment type="caution">
    <text evidence="3">The sequence shown here is derived from an EMBL/GenBank/DDBJ whole genome shotgun (WGS) entry which is preliminary data.</text>
</comment>
<dbReference type="InterPro" id="IPR036890">
    <property type="entry name" value="HATPase_C_sf"/>
</dbReference>
<feature type="compositionally biased region" description="Low complexity" evidence="1">
    <location>
        <begin position="2837"/>
        <end position="2853"/>
    </location>
</feature>
<evidence type="ECO:0000259" key="2">
    <source>
        <dbReference type="Pfam" id="PF13020"/>
    </source>
</evidence>
<feature type="region of interest" description="Disordered" evidence="1">
    <location>
        <begin position="481"/>
        <end position="530"/>
    </location>
</feature>
<feature type="region of interest" description="Disordered" evidence="1">
    <location>
        <begin position="2354"/>
        <end position="2377"/>
    </location>
</feature>
<feature type="compositionally biased region" description="Basic and acidic residues" evidence="1">
    <location>
        <begin position="3416"/>
        <end position="3430"/>
    </location>
</feature>
<feature type="region of interest" description="Disordered" evidence="1">
    <location>
        <begin position="307"/>
        <end position="341"/>
    </location>
</feature>
<feature type="compositionally biased region" description="Low complexity" evidence="1">
    <location>
        <begin position="1874"/>
        <end position="1889"/>
    </location>
</feature>
<feature type="region of interest" description="Disordered" evidence="1">
    <location>
        <begin position="57"/>
        <end position="80"/>
    </location>
</feature>
<feature type="compositionally biased region" description="Gly residues" evidence="1">
    <location>
        <begin position="3394"/>
        <end position="3407"/>
    </location>
</feature>
<reference evidence="4" key="1">
    <citation type="journal article" date="2016" name="Nat. Commun.">
        <title>The Gonium pectorale genome demonstrates co-option of cell cycle regulation during the evolution of multicellularity.</title>
        <authorList>
            <person name="Hanschen E.R."/>
            <person name="Marriage T.N."/>
            <person name="Ferris P.J."/>
            <person name="Hamaji T."/>
            <person name="Toyoda A."/>
            <person name="Fujiyama A."/>
            <person name="Neme R."/>
            <person name="Noguchi H."/>
            <person name="Minakuchi Y."/>
            <person name="Suzuki M."/>
            <person name="Kawai-Toyooka H."/>
            <person name="Smith D.R."/>
            <person name="Sparks H."/>
            <person name="Anderson J."/>
            <person name="Bakaric R."/>
            <person name="Luria V."/>
            <person name="Karger A."/>
            <person name="Kirschner M.W."/>
            <person name="Durand P.M."/>
            <person name="Michod R.E."/>
            <person name="Nozaki H."/>
            <person name="Olson B.J."/>
        </authorList>
    </citation>
    <scope>NUCLEOTIDE SEQUENCE [LARGE SCALE GENOMIC DNA]</scope>
    <source>
        <strain evidence="4">NIES-2863</strain>
    </source>
</reference>
<feature type="compositionally biased region" description="Low complexity" evidence="1">
    <location>
        <begin position="513"/>
        <end position="530"/>
    </location>
</feature>
<organism evidence="3 4">
    <name type="scientific">Gonium pectorale</name>
    <name type="common">Green alga</name>
    <dbReference type="NCBI Taxonomy" id="33097"/>
    <lineage>
        <taxon>Eukaryota</taxon>
        <taxon>Viridiplantae</taxon>
        <taxon>Chlorophyta</taxon>
        <taxon>core chlorophytes</taxon>
        <taxon>Chlorophyceae</taxon>
        <taxon>CS clade</taxon>
        <taxon>Chlamydomonadales</taxon>
        <taxon>Volvocaceae</taxon>
        <taxon>Gonium</taxon>
    </lineage>
</organism>
<feature type="region of interest" description="Disordered" evidence="1">
    <location>
        <begin position="2089"/>
        <end position="2182"/>
    </location>
</feature>
<dbReference type="SUPFAM" id="SSF55874">
    <property type="entry name" value="ATPase domain of HSP90 chaperone/DNA topoisomerase II/histidine kinase"/>
    <property type="match status" value="1"/>
</dbReference>
<proteinExistence type="predicted"/>
<feature type="region of interest" description="Disordered" evidence="1">
    <location>
        <begin position="1706"/>
        <end position="1737"/>
    </location>
</feature>
<feature type="compositionally biased region" description="Basic and acidic residues" evidence="1">
    <location>
        <begin position="57"/>
        <end position="68"/>
    </location>
</feature>
<feature type="domain" description="Protein NO VEIN C-terminal" evidence="2">
    <location>
        <begin position="3510"/>
        <end position="3594"/>
    </location>
</feature>
<feature type="compositionally biased region" description="Pro residues" evidence="1">
    <location>
        <begin position="40"/>
        <end position="50"/>
    </location>
</feature>
<feature type="compositionally biased region" description="Pro residues" evidence="1">
    <location>
        <begin position="1303"/>
        <end position="1313"/>
    </location>
</feature>
<evidence type="ECO:0000313" key="4">
    <source>
        <dbReference type="Proteomes" id="UP000075714"/>
    </source>
</evidence>
<accession>A0A150GSN4</accession>
<feature type="compositionally biased region" description="Basic and acidic residues" evidence="1">
    <location>
        <begin position="3375"/>
        <end position="3386"/>
    </location>
</feature>
<feature type="compositionally biased region" description="Pro residues" evidence="1">
    <location>
        <begin position="1340"/>
        <end position="1354"/>
    </location>
</feature>